<keyword evidence="2" id="KW-0732">Signal</keyword>
<reference evidence="4 5" key="1">
    <citation type="journal article" date="2013" name="Genome Announc.">
        <title>Draft Genome Sequence of the Cellulolytic Bacterium Clostridium papyrosolvens C7 (ATCC 700395).</title>
        <authorList>
            <person name="Zepeda V."/>
            <person name="Dassa B."/>
            <person name="Borovok I."/>
            <person name="Lamed R."/>
            <person name="Bayer E.A."/>
            <person name="Cate J.H."/>
        </authorList>
    </citation>
    <scope>NUCLEOTIDE SEQUENCE [LARGE SCALE GENOMIC DNA]</scope>
    <source>
        <strain evidence="4 5">C7</strain>
    </source>
</reference>
<dbReference type="STRING" id="1330534.L323_00055"/>
<dbReference type="PATRIC" id="fig|1330534.3.peg.12"/>
<dbReference type="SUPFAM" id="SSF55383">
    <property type="entry name" value="Copper amine oxidase, domain N"/>
    <property type="match status" value="1"/>
</dbReference>
<evidence type="ECO:0000256" key="2">
    <source>
        <dbReference type="SAM" id="SignalP"/>
    </source>
</evidence>
<evidence type="ECO:0000259" key="3">
    <source>
        <dbReference type="Pfam" id="PF07833"/>
    </source>
</evidence>
<dbReference type="InterPro" id="IPR036582">
    <property type="entry name" value="Mao_N_sf"/>
</dbReference>
<feature type="compositionally biased region" description="Polar residues" evidence="1">
    <location>
        <begin position="93"/>
        <end position="105"/>
    </location>
</feature>
<dbReference type="Pfam" id="PF07833">
    <property type="entry name" value="Cu_amine_oxidN1"/>
    <property type="match status" value="1"/>
</dbReference>
<sequence length="254" mass="27511">MKLKKRVCLLSIAAIMLLSIGVYAGSNTQKITAYLNKGLTLEVDGEVLKPTEDDGSRLYPIVYNGRTYVPAKVVANALGASVDYDSSGNGTVIITSGNSNDNEGQPTKDGENSNNSNTNTNTNTSTNSNSNIKSVGYDSSKQSTWLKLVDVKISNLPGSSSSNHRLLEVTFKNVSTNTVKYSSYGDLRIYGIDDEEFTSIVGIGSKYPSSGTIKPGETQTFYKGFVADSIDDLRKLEYYPLSAKKGDRTTIYNK</sequence>
<proteinExistence type="predicted"/>
<accession>U4R6N7</accession>
<feature type="domain" description="Copper amine oxidase-like N-terminal" evidence="3">
    <location>
        <begin position="60"/>
        <end position="98"/>
    </location>
</feature>
<protein>
    <recommendedName>
        <fullName evidence="3">Copper amine oxidase-like N-terminal domain-containing protein</fullName>
    </recommendedName>
</protein>
<evidence type="ECO:0000313" key="4">
    <source>
        <dbReference type="EMBL" id="EPR14583.1"/>
    </source>
</evidence>
<feature type="compositionally biased region" description="Low complexity" evidence="1">
    <location>
        <begin position="112"/>
        <end position="131"/>
    </location>
</feature>
<evidence type="ECO:0000313" key="5">
    <source>
        <dbReference type="Proteomes" id="UP000016860"/>
    </source>
</evidence>
<dbReference type="Proteomes" id="UP000016860">
    <property type="component" value="Unassembled WGS sequence"/>
</dbReference>
<gene>
    <name evidence="4" type="ORF">L323_00055</name>
</gene>
<dbReference type="InterPro" id="IPR012854">
    <property type="entry name" value="Cu_amine_oxidase-like_N"/>
</dbReference>
<comment type="caution">
    <text evidence="4">The sequence shown here is derived from an EMBL/GenBank/DDBJ whole genome shotgun (WGS) entry which is preliminary data.</text>
</comment>
<organism evidence="4 5">
    <name type="scientific">Ruminiclostridium papyrosolvens C7</name>
    <dbReference type="NCBI Taxonomy" id="1330534"/>
    <lineage>
        <taxon>Bacteria</taxon>
        <taxon>Bacillati</taxon>
        <taxon>Bacillota</taxon>
        <taxon>Clostridia</taxon>
        <taxon>Eubacteriales</taxon>
        <taxon>Oscillospiraceae</taxon>
        <taxon>Ruminiclostridium</taxon>
    </lineage>
</organism>
<dbReference type="OrthoDB" id="2082094at2"/>
<dbReference type="EMBL" id="ATAY01000003">
    <property type="protein sequence ID" value="EPR14583.1"/>
    <property type="molecule type" value="Genomic_DNA"/>
</dbReference>
<name>U4R6N7_9FIRM</name>
<feature type="signal peptide" evidence="2">
    <location>
        <begin position="1"/>
        <end position="24"/>
    </location>
</feature>
<feature type="chain" id="PRO_5004653873" description="Copper amine oxidase-like N-terminal domain-containing protein" evidence="2">
    <location>
        <begin position="25"/>
        <end position="254"/>
    </location>
</feature>
<evidence type="ECO:0000256" key="1">
    <source>
        <dbReference type="SAM" id="MobiDB-lite"/>
    </source>
</evidence>
<feature type="region of interest" description="Disordered" evidence="1">
    <location>
        <begin position="93"/>
        <end position="134"/>
    </location>
</feature>
<dbReference type="AlphaFoldDB" id="U4R6N7"/>